<dbReference type="PANTHER" id="PTHR21136">
    <property type="entry name" value="SNARE PROTEINS"/>
    <property type="match status" value="1"/>
</dbReference>
<organism evidence="5 8">
    <name type="scientific">Hamiltosporidium tvaerminnensis</name>
    <dbReference type="NCBI Taxonomy" id="1176355"/>
    <lineage>
        <taxon>Eukaryota</taxon>
        <taxon>Fungi</taxon>
        <taxon>Fungi incertae sedis</taxon>
        <taxon>Microsporidia</taxon>
        <taxon>Dubosqiidae</taxon>
        <taxon>Hamiltosporidium</taxon>
    </lineage>
</organism>
<keyword evidence="3" id="KW-0472">Membrane</keyword>
<dbReference type="STRING" id="1176355.A0A4Q9L858"/>
<dbReference type="VEuPathDB" id="MicrosporidiaDB:CWI37_0281p0030"/>
<dbReference type="GO" id="GO:0016192">
    <property type="term" value="P:vesicle-mediated transport"/>
    <property type="evidence" value="ECO:0007669"/>
    <property type="project" value="InterPro"/>
</dbReference>
<dbReference type="VEuPathDB" id="MicrosporidiaDB:CWI38_0202p0020"/>
<dbReference type="AlphaFoldDB" id="A0A4Q9L858"/>
<evidence type="ECO:0000313" key="7">
    <source>
        <dbReference type="Proteomes" id="UP000292282"/>
    </source>
</evidence>
<evidence type="ECO:0000313" key="6">
    <source>
        <dbReference type="EMBL" id="TBU19782.1"/>
    </source>
</evidence>
<keyword evidence="7" id="KW-1185">Reference proteome</keyword>
<dbReference type="InterPro" id="IPR051097">
    <property type="entry name" value="Synaptobrevin-like_transport"/>
</dbReference>
<dbReference type="SUPFAM" id="SSF58038">
    <property type="entry name" value="SNARE fusion complex"/>
    <property type="match status" value="1"/>
</dbReference>
<dbReference type="GO" id="GO:0015031">
    <property type="term" value="P:protein transport"/>
    <property type="evidence" value="ECO:0007669"/>
    <property type="project" value="UniProtKB-KW"/>
</dbReference>
<evidence type="ECO:0000256" key="3">
    <source>
        <dbReference type="SAM" id="Phobius"/>
    </source>
</evidence>
<gene>
    <name evidence="5" type="ORF">CWI37_0281p0030</name>
    <name evidence="6" type="ORF">CWI38_0202p0020</name>
</gene>
<proteinExistence type="predicted"/>
<dbReference type="Proteomes" id="UP000292362">
    <property type="component" value="Unassembled WGS sequence"/>
</dbReference>
<feature type="transmembrane region" description="Helical" evidence="3">
    <location>
        <begin position="191"/>
        <end position="209"/>
    </location>
</feature>
<name>A0A4Q9L858_9MICR</name>
<dbReference type="SUPFAM" id="SSF64356">
    <property type="entry name" value="SNARE-like"/>
    <property type="match status" value="1"/>
</dbReference>
<evidence type="ECO:0000313" key="8">
    <source>
        <dbReference type="Proteomes" id="UP000292362"/>
    </source>
</evidence>
<keyword evidence="3" id="KW-0812">Transmembrane</keyword>
<dbReference type="InterPro" id="IPR042855">
    <property type="entry name" value="V_SNARE_CC"/>
</dbReference>
<reference evidence="7 8" key="1">
    <citation type="submission" date="2017-12" db="EMBL/GenBank/DDBJ databases">
        <authorList>
            <person name="Pombert J.-F."/>
            <person name="Haag K.L."/>
            <person name="Ebert D."/>
        </authorList>
    </citation>
    <scope>NUCLEOTIDE SEQUENCE [LARGE SCALE GENOMIC DNA]</scope>
    <source>
        <strain evidence="5">FI-OER-3-3</strain>
        <strain evidence="6">IL-G-3</strain>
    </source>
</reference>
<dbReference type="PRINTS" id="PR00219">
    <property type="entry name" value="SYNAPTOBREVN"/>
</dbReference>
<dbReference type="PANTHER" id="PTHR21136:SF168">
    <property type="entry name" value="VESICLE-ASSOCIATED MEMBRANE PROTEIN 9"/>
    <property type="match status" value="1"/>
</dbReference>
<evidence type="ECO:0000259" key="4">
    <source>
        <dbReference type="PROSITE" id="PS50892"/>
    </source>
</evidence>
<sequence length="210" mass="24763">MAILYTQLLKPSDLQILACSFSVHGRVLSSEKKILLELRNIIQKMPDRVQNVLYDYKYGDIAIFYIYIINDVIYALITDKNDDAESVMKYINRIYSLFTKFCVERGSKPYTSFEEVLRAQSDIFNSKSDVFETEEELKMAKDVCIQSLDKVFKRGEKIDNLLNLADRLKVAAQSLQRNTRRMYYQNLLEQYSLYIVFALIILLVFYFFIR</sequence>
<keyword evidence="1" id="KW-0813">Transport</keyword>
<dbReference type="InterPro" id="IPR001388">
    <property type="entry name" value="Synaptobrevin-like"/>
</dbReference>
<dbReference type="Proteomes" id="UP000292282">
    <property type="component" value="Unassembled WGS sequence"/>
</dbReference>
<dbReference type="OrthoDB" id="1719357at2759"/>
<evidence type="ECO:0000256" key="2">
    <source>
        <dbReference type="PROSITE-ProRule" id="PRU00290"/>
    </source>
</evidence>
<dbReference type="EMBL" id="PITK01000202">
    <property type="protein sequence ID" value="TBU19782.1"/>
    <property type="molecule type" value="Genomic_DNA"/>
</dbReference>
<dbReference type="PROSITE" id="PS50892">
    <property type="entry name" value="V_SNARE"/>
    <property type="match status" value="1"/>
</dbReference>
<dbReference type="Gene3D" id="3.30.450.50">
    <property type="entry name" value="Longin domain"/>
    <property type="match status" value="1"/>
</dbReference>
<protein>
    <submittedName>
        <fullName evidence="5">Putative synaptobrevin</fullName>
    </submittedName>
</protein>
<keyword evidence="1" id="KW-0653">Protein transport</keyword>
<dbReference type="Pfam" id="PF00957">
    <property type="entry name" value="Synaptobrevin"/>
    <property type="match status" value="1"/>
</dbReference>
<feature type="domain" description="V-SNARE coiled-coil homology" evidence="4">
    <location>
        <begin position="129"/>
        <end position="189"/>
    </location>
</feature>
<dbReference type="EMBL" id="PITJ01000281">
    <property type="protein sequence ID" value="TBU03526.1"/>
    <property type="molecule type" value="Genomic_DNA"/>
</dbReference>
<comment type="caution">
    <text evidence="5">The sequence shown here is derived from an EMBL/GenBank/DDBJ whole genome shotgun (WGS) entry which is preliminary data.</text>
</comment>
<dbReference type="InterPro" id="IPR011012">
    <property type="entry name" value="Longin-like_dom_sf"/>
</dbReference>
<accession>A0A4Q9L858</accession>
<evidence type="ECO:0000313" key="5">
    <source>
        <dbReference type="EMBL" id="TBU03526.1"/>
    </source>
</evidence>
<dbReference type="GO" id="GO:0016020">
    <property type="term" value="C:membrane"/>
    <property type="evidence" value="ECO:0007669"/>
    <property type="project" value="InterPro"/>
</dbReference>
<keyword evidence="3" id="KW-1133">Transmembrane helix</keyword>
<evidence type="ECO:0000256" key="1">
    <source>
        <dbReference type="ARBA" id="ARBA00022927"/>
    </source>
</evidence>
<keyword evidence="2" id="KW-0175">Coiled coil</keyword>